<comment type="caution">
    <text evidence="1">The sequence shown here is derived from an EMBL/GenBank/DDBJ whole genome shotgun (WGS) entry which is preliminary data.</text>
</comment>
<dbReference type="Proteomes" id="UP000006247">
    <property type="component" value="Unassembled WGS sequence"/>
</dbReference>
<organism evidence="1 2">
    <name type="scientific">Corynebacterium matruchotii ATCC 33806</name>
    <dbReference type="NCBI Taxonomy" id="566549"/>
    <lineage>
        <taxon>Bacteria</taxon>
        <taxon>Bacillati</taxon>
        <taxon>Actinomycetota</taxon>
        <taxon>Actinomycetes</taxon>
        <taxon>Mycobacteriales</taxon>
        <taxon>Corynebacteriaceae</taxon>
        <taxon>Corynebacterium</taxon>
    </lineage>
</organism>
<dbReference type="EMBL" id="ACEB01000005">
    <property type="protein sequence ID" value="EEG27869.1"/>
    <property type="molecule type" value="Genomic_DNA"/>
</dbReference>
<gene>
    <name evidence="1" type="ORF">CORMATOL_00537</name>
</gene>
<proteinExistence type="predicted"/>
<reference evidence="1 2" key="1">
    <citation type="submission" date="2009-01" db="EMBL/GenBank/DDBJ databases">
        <authorList>
            <person name="Fulton L."/>
            <person name="Clifton S."/>
            <person name="Chinwalla A.T."/>
            <person name="Mitreva M."/>
            <person name="Sodergren E."/>
            <person name="Weinstock G."/>
            <person name="Clifton S."/>
            <person name="Dooling D.J."/>
            <person name="Fulton B."/>
            <person name="Minx P."/>
            <person name="Pepin K.H."/>
            <person name="Johnson M."/>
            <person name="Bhonagiri V."/>
            <person name="Nash W.E."/>
            <person name="Mardis E.R."/>
            <person name="Wilson R.K."/>
        </authorList>
    </citation>
    <scope>NUCLEOTIDE SEQUENCE [LARGE SCALE GENOMIC DNA]</scope>
    <source>
        <strain evidence="1 2">ATCC 33806</strain>
    </source>
</reference>
<dbReference type="HOGENOM" id="CLU_2763675_0_0_11"/>
<accession>C0E0N7</accession>
<dbReference type="RefSeq" id="WP_005519857.1">
    <property type="nucleotide sequence ID" value="NZ_EQ973328.1"/>
</dbReference>
<feature type="non-terminal residue" evidence="1">
    <location>
        <position position="1"/>
    </location>
</feature>
<dbReference type="AlphaFoldDB" id="C0E0N7"/>
<evidence type="ECO:0000313" key="2">
    <source>
        <dbReference type="Proteomes" id="UP000006247"/>
    </source>
</evidence>
<sequence>PLLVVDGVVDVEKFGGWGEKCDLRLNMPKNIKIFRKFPQMMASTVVAIMRLSTGKVSDSVNKKATELEL</sequence>
<protein>
    <submittedName>
        <fullName evidence="1">Uncharacterized protein</fullName>
    </submittedName>
</protein>
<evidence type="ECO:0000313" key="1">
    <source>
        <dbReference type="EMBL" id="EEG27869.1"/>
    </source>
</evidence>
<name>C0E0N7_9CORY</name>